<name>A0A0B7AHM9_9EUPU</name>
<accession>A0A0B7AHM9</accession>
<organism evidence="1">
    <name type="scientific">Arion vulgaris</name>
    <dbReference type="NCBI Taxonomy" id="1028688"/>
    <lineage>
        <taxon>Eukaryota</taxon>
        <taxon>Metazoa</taxon>
        <taxon>Spiralia</taxon>
        <taxon>Lophotrochozoa</taxon>
        <taxon>Mollusca</taxon>
        <taxon>Gastropoda</taxon>
        <taxon>Heterobranchia</taxon>
        <taxon>Euthyneura</taxon>
        <taxon>Panpulmonata</taxon>
        <taxon>Eupulmonata</taxon>
        <taxon>Stylommatophora</taxon>
        <taxon>Helicina</taxon>
        <taxon>Arionoidea</taxon>
        <taxon>Arionidae</taxon>
        <taxon>Arion</taxon>
    </lineage>
</organism>
<evidence type="ECO:0000313" key="1">
    <source>
        <dbReference type="EMBL" id="CEK79415.1"/>
    </source>
</evidence>
<reference evidence="1" key="1">
    <citation type="submission" date="2014-12" db="EMBL/GenBank/DDBJ databases">
        <title>Insight into the proteome of Arion vulgaris.</title>
        <authorList>
            <person name="Aradska J."/>
            <person name="Bulat T."/>
            <person name="Smidak R."/>
            <person name="Sarate P."/>
            <person name="Gangsoo J."/>
            <person name="Sialana F."/>
            <person name="Bilban M."/>
            <person name="Lubec G."/>
        </authorList>
    </citation>
    <scope>NUCLEOTIDE SEQUENCE</scope>
    <source>
        <tissue evidence="1">Skin</tissue>
    </source>
</reference>
<protein>
    <submittedName>
        <fullName evidence="1">Uncharacterized protein</fullName>
    </submittedName>
</protein>
<sequence>MPRDTDKKENTSLKIQSEPLYPTTTLEFIAGEREEEDPDDLIQNRIREKKKNMTKQGSQCFDI</sequence>
<proteinExistence type="predicted"/>
<dbReference type="AlphaFoldDB" id="A0A0B7AHM9"/>
<gene>
    <name evidence="1" type="primary">ORF115310</name>
</gene>
<dbReference type="EMBL" id="HACG01032550">
    <property type="protein sequence ID" value="CEK79415.1"/>
    <property type="molecule type" value="Transcribed_RNA"/>
</dbReference>